<dbReference type="RefSeq" id="WP_379812101.1">
    <property type="nucleotide sequence ID" value="NZ_JBHUPC010000013.1"/>
</dbReference>
<dbReference type="Pfam" id="PF14129">
    <property type="entry name" value="DUF4296"/>
    <property type="match status" value="1"/>
</dbReference>
<evidence type="ECO:0000259" key="1">
    <source>
        <dbReference type="Pfam" id="PF14129"/>
    </source>
</evidence>
<reference evidence="3" key="1">
    <citation type="journal article" date="2019" name="Int. J. Syst. Evol. Microbiol.">
        <title>The Global Catalogue of Microorganisms (GCM) 10K type strain sequencing project: providing services to taxonomists for standard genome sequencing and annotation.</title>
        <authorList>
            <consortium name="The Broad Institute Genomics Platform"/>
            <consortium name="The Broad Institute Genome Sequencing Center for Infectious Disease"/>
            <person name="Wu L."/>
            <person name="Ma J."/>
        </authorList>
    </citation>
    <scope>NUCLEOTIDE SEQUENCE [LARGE SCALE GENOMIC DNA]</scope>
    <source>
        <strain evidence="3">KCTC 22671</strain>
    </source>
</reference>
<protein>
    <submittedName>
        <fullName evidence="2">DUF4296 domain-containing protein</fullName>
    </submittedName>
</protein>
<keyword evidence="3" id="KW-1185">Reference proteome</keyword>
<feature type="domain" description="DUF4296" evidence="1">
    <location>
        <begin position="24"/>
        <end position="105"/>
    </location>
</feature>
<name>A0ABW5YN94_9FLAO</name>
<dbReference type="EMBL" id="JBHUPC010000013">
    <property type="protein sequence ID" value="MFD2892440.1"/>
    <property type="molecule type" value="Genomic_DNA"/>
</dbReference>
<dbReference type="Proteomes" id="UP001597534">
    <property type="component" value="Unassembled WGS sequence"/>
</dbReference>
<accession>A0ABW5YN94</accession>
<sequence>MKKYIFICVVLIGISCNNNPISKPKNDLGEAKMVEILHDIAVLQAAEVYNAEKLIDGNVNTTTYIFEKYGIDSLTFVQNQRYYTSNPKEYKKIYDAIIKKVDAQKAIADTLAKKEVIEKKTTFKKLDTSFKPKKMRIE</sequence>
<organism evidence="2 3">
    <name type="scientific">Flavobacterium chuncheonense</name>
    <dbReference type="NCBI Taxonomy" id="2026653"/>
    <lineage>
        <taxon>Bacteria</taxon>
        <taxon>Pseudomonadati</taxon>
        <taxon>Bacteroidota</taxon>
        <taxon>Flavobacteriia</taxon>
        <taxon>Flavobacteriales</taxon>
        <taxon>Flavobacteriaceae</taxon>
        <taxon>Flavobacterium</taxon>
    </lineage>
</organism>
<evidence type="ECO:0000313" key="2">
    <source>
        <dbReference type="EMBL" id="MFD2892440.1"/>
    </source>
</evidence>
<dbReference type="InterPro" id="IPR025381">
    <property type="entry name" value="DUF4296"/>
</dbReference>
<evidence type="ECO:0000313" key="3">
    <source>
        <dbReference type="Proteomes" id="UP001597534"/>
    </source>
</evidence>
<gene>
    <name evidence="2" type="ORF">ACFS5J_10495</name>
</gene>
<proteinExistence type="predicted"/>
<comment type="caution">
    <text evidence="2">The sequence shown here is derived from an EMBL/GenBank/DDBJ whole genome shotgun (WGS) entry which is preliminary data.</text>
</comment>
<dbReference type="PROSITE" id="PS51257">
    <property type="entry name" value="PROKAR_LIPOPROTEIN"/>
    <property type="match status" value="1"/>
</dbReference>